<evidence type="ECO:0008006" key="3">
    <source>
        <dbReference type="Google" id="ProtNLM"/>
    </source>
</evidence>
<keyword evidence="2" id="KW-1185">Reference proteome</keyword>
<dbReference type="EMBL" id="JAGPNK010000021">
    <property type="protein sequence ID" value="KAH7304693.1"/>
    <property type="molecule type" value="Genomic_DNA"/>
</dbReference>
<evidence type="ECO:0000313" key="1">
    <source>
        <dbReference type="EMBL" id="KAH7304693.1"/>
    </source>
</evidence>
<dbReference type="Gene3D" id="3.30.70.100">
    <property type="match status" value="1"/>
</dbReference>
<dbReference type="SUPFAM" id="SSF54909">
    <property type="entry name" value="Dimeric alpha+beta barrel"/>
    <property type="match status" value="1"/>
</dbReference>
<protein>
    <recommendedName>
        <fullName evidence="3">NIPSNAP domain-containing protein</fullName>
    </recommendedName>
</protein>
<comment type="caution">
    <text evidence="1">The sequence shown here is derived from an EMBL/GenBank/DDBJ whole genome shotgun (WGS) entry which is preliminary data.</text>
</comment>
<evidence type="ECO:0000313" key="2">
    <source>
        <dbReference type="Proteomes" id="UP000813444"/>
    </source>
</evidence>
<dbReference type="InterPro" id="IPR011008">
    <property type="entry name" value="Dimeric_a/b-barrel"/>
</dbReference>
<dbReference type="Proteomes" id="UP000813444">
    <property type="component" value="Unassembled WGS sequence"/>
</dbReference>
<reference evidence="1" key="1">
    <citation type="journal article" date="2021" name="Nat. Commun.">
        <title>Genetic determinants of endophytism in the Arabidopsis root mycobiome.</title>
        <authorList>
            <person name="Mesny F."/>
            <person name="Miyauchi S."/>
            <person name="Thiergart T."/>
            <person name="Pickel B."/>
            <person name="Atanasova L."/>
            <person name="Karlsson M."/>
            <person name="Huettel B."/>
            <person name="Barry K.W."/>
            <person name="Haridas S."/>
            <person name="Chen C."/>
            <person name="Bauer D."/>
            <person name="Andreopoulos W."/>
            <person name="Pangilinan J."/>
            <person name="LaButti K."/>
            <person name="Riley R."/>
            <person name="Lipzen A."/>
            <person name="Clum A."/>
            <person name="Drula E."/>
            <person name="Henrissat B."/>
            <person name="Kohler A."/>
            <person name="Grigoriev I.V."/>
            <person name="Martin F.M."/>
            <person name="Hacquard S."/>
        </authorList>
    </citation>
    <scope>NUCLEOTIDE SEQUENCE</scope>
    <source>
        <strain evidence="1">MPI-CAGE-CH-0235</strain>
    </source>
</reference>
<sequence>MPITMMTRYPKGADVDVDHYINKYSPPTWEAMKPFGLSNIRCLVPKDPDDKYELIAMGDFPSWEAFEKMQAGISPETWQKWTEDLKSCSKIMPESSILDVKDLGEHQI</sequence>
<gene>
    <name evidence="1" type="ORF">B0I35DRAFT_484255</name>
</gene>
<name>A0A8K0SFS1_9HYPO</name>
<proteinExistence type="predicted"/>
<dbReference type="AlphaFoldDB" id="A0A8K0SFS1"/>
<dbReference type="OrthoDB" id="4892971at2759"/>
<accession>A0A8K0SFS1</accession>
<organism evidence="1 2">
    <name type="scientific">Stachybotrys elegans</name>
    <dbReference type="NCBI Taxonomy" id="80388"/>
    <lineage>
        <taxon>Eukaryota</taxon>
        <taxon>Fungi</taxon>
        <taxon>Dikarya</taxon>
        <taxon>Ascomycota</taxon>
        <taxon>Pezizomycotina</taxon>
        <taxon>Sordariomycetes</taxon>
        <taxon>Hypocreomycetidae</taxon>
        <taxon>Hypocreales</taxon>
        <taxon>Stachybotryaceae</taxon>
        <taxon>Stachybotrys</taxon>
    </lineage>
</organism>